<feature type="transmembrane region" description="Helical" evidence="5">
    <location>
        <begin position="57"/>
        <end position="83"/>
    </location>
</feature>
<dbReference type="EMBL" id="BJVJ01000087">
    <property type="protein sequence ID" value="GEL26369.1"/>
    <property type="molecule type" value="Genomic_DNA"/>
</dbReference>
<dbReference type="InterPro" id="IPR013525">
    <property type="entry name" value="ABC2_TM"/>
</dbReference>
<dbReference type="AlphaFoldDB" id="A0A511DNI0"/>
<sequence>MTTATFTPTSPAQKFLALAGTEVKLVMRNRTMAVSTLFVPIALGVFWAFSFGGGPEVWPMVVALQAAVTLGMGLYLTATQTVVARRHTRVLTRMRTSGISDPGLLTATLTPAIAIALVQIVVFAVIDLVMGVVAPVNPLALVAMIVAGTALMVTAALATSVFTPSPERAQITTLPLVFVMLGGAIAMAVIPAEGWLQALLVVPGAAVGTLVRLAFGGEVGMGAVTGTLVATLALLVWAGIFARVAQQKFRWDPRNG</sequence>
<dbReference type="RefSeq" id="WP_147114242.1">
    <property type="nucleotide sequence ID" value="NZ_BJVJ01000087.1"/>
</dbReference>
<feature type="transmembrane region" description="Helical" evidence="5">
    <location>
        <begin position="32"/>
        <end position="51"/>
    </location>
</feature>
<reference evidence="7 8" key="1">
    <citation type="submission" date="2019-07" db="EMBL/GenBank/DDBJ databases">
        <title>Whole genome shotgun sequence of Pseudonocardia sulfidoxydans NBRC 16205.</title>
        <authorList>
            <person name="Hosoyama A."/>
            <person name="Uohara A."/>
            <person name="Ohji S."/>
            <person name="Ichikawa N."/>
        </authorList>
    </citation>
    <scope>NUCLEOTIDE SEQUENCE [LARGE SCALE GENOMIC DNA]</scope>
    <source>
        <strain evidence="7 8">NBRC 16205</strain>
    </source>
</reference>
<feature type="transmembrane region" description="Helical" evidence="5">
    <location>
        <begin position="138"/>
        <end position="159"/>
    </location>
</feature>
<feature type="transmembrane region" description="Helical" evidence="5">
    <location>
        <begin position="171"/>
        <end position="190"/>
    </location>
</feature>
<dbReference type="OrthoDB" id="3399482at2"/>
<evidence type="ECO:0000313" key="7">
    <source>
        <dbReference type="EMBL" id="GEL26369.1"/>
    </source>
</evidence>
<feature type="transmembrane region" description="Helical" evidence="5">
    <location>
        <begin position="104"/>
        <end position="126"/>
    </location>
</feature>
<evidence type="ECO:0000259" key="6">
    <source>
        <dbReference type="Pfam" id="PF12698"/>
    </source>
</evidence>
<dbReference type="GO" id="GO:0140359">
    <property type="term" value="F:ABC-type transporter activity"/>
    <property type="evidence" value="ECO:0007669"/>
    <property type="project" value="InterPro"/>
</dbReference>
<comment type="caution">
    <text evidence="7">The sequence shown here is derived from an EMBL/GenBank/DDBJ whole genome shotgun (WGS) entry which is preliminary data.</text>
</comment>
<evidence type="ECO:0000256" key="1">
    <source>
        <dbReference type="ARBA" id="ARBA00004141"/>
    </source>
</evidence>
<keyword evidence="8" id="KW-1185">Reference proteome</keyword>
<keyword evidence="4 5" id="KW-0472">Membrane</keyword>
<evidence type="ECO:0000256" key="3">
    <source>
        <dbReference type="ARBA" id="ARBA00022989"/>
    </source>
</evidence>
<dbReference type="GO" id="GO:0016020">
    <property type="term" value="C:membrane"/>
    <property type="evidence" value="ECO:0007669"/>
    <property type="project" value="UniProtKB-SubCell"/>
</dbReference>
<evidence type="ECO:0000313" key="8">
    <source>
        <dbReference type="Proteomes" id="UP000321685"/>
    </source>
</evidence>
<comment type="subcellular location">
    <subcellularLocation>
        <location evidence="1">Membrane</location>
        <topology evidence="1">Multi-pass membrane protein</topology>
    </subcellularLocation>
</comment>
<dbReference type="Pfam" id="PF12698">
    <property type="entry name" value="ABC2_membrane_3"/>
    <property type="match status" value="1"/>
</dbReference>
<gene>
    <name evidence="7" type="ORF">PSU4_53230</name>
</gene>
<evidence type="ECO:0000256" key="2">
    <source>
        <dbReference type="ARBA" id="ARBA00022692"/>
    </source>
</evidence>
<feature type="domain" description="ABC-2 type transporter transmembrane" evidence="6">
    <location>
        <begin position="74"/>
        <end position="240"/>
    </location>
</feature>
<evidence type="ECO:0000256" key="5">
    <source>
        <dbReference type="SAM" id="Phobius"/>
    </source>
</evidence>
<keyword evidence="2 5" id="KW-0812">Transmembrane</keyword>
<protein>
    <recommendedName>
        <fullName evidence="6">ABC-2 type transporter transmembrane domain-containing protein</fullName>
    </recommendedName>
</protein>
<name>A0A511DNI0_9PSEU</name>
<feature type="transmembrane region" description="Helical" evidence="5">
    <location>
        <begin position="222"/>
        <end position="245"/>
    </location>
</feature>
<dbReference type="Proteomes" id="UP000321685">
    <property type="component" value="Unassembled WGS sequence"/>
</dbReference>
<accession>A0A511DNI0</accession>
<proteinExistence type="predicted"/>
<evidence type="ECO:0000256" key="4">
    <source>
        <dbReference type="ARBA" id="ARBA00023136"/>
    </source>
</evidence>
<organism evidence="7 8">
    <name type="scientific">Pseudonocardia sulfidoxydans NBRC 16205</name>
    <dbReference type="NCBI Taxonomy" id="1223511"/>
    <lineage>
        <taxon>Bacteria</taxon>
        <taxon>Bacillati</taxon>
        <taxon>Actinomycetota</taxon>
        <taxon>Actinomycetes</taxon>
        <taxon>Pseudonocardiales</taxon>
        <taxon>Pseudonocardiaceae</taxon>
        <taxon>Pseudonocardia</taxon>
    </lineage>
</organism>
<keyword evidence="3 5" id="KW-1133">Transmembrane helix</keyword>